<dbReference type="Proteomes" id="UP001497383">
    <property type="component" value="Chromosome 4"/>
</dbReference>
<gene>
    <name evidence="1" type="ORF">LODBEIA_P35960</name>
</gene>
<evidence type="ECO:0000313" key="2">
    <source>
        <dbReference type="Proteomes" id="UP001497383"/>
    </source>
</evidence>
<dbReference type="Pfam" id="PF05907">
    <property type="entry name" value="CXXC_Zn-b_euk"/>
    <property type="match status" value="1"/>
</dbReference>
<dbReference type="RefSeq" id="XP_066830534.1">
    <property type="nucleotide sequence ID" value="XM_066973723.1"/>
</dbReference>
<protein>
    <submittedName>
        <fullName evidence="1">Uncharacterized protein</fullName>
    </submittedName>
</protein>
<dbReference type="InterPro" id="IPR008584">
    <property type="entry name" value="CXXC_Zn-binding_euk"/>
</dbReference>
<sequence>MVTYTITDDETYHHDYKFKVQRNCGAFHPKPIEMNQWHQQQVTGFRRSVNFIMKCKSCRRERYATISKRGSQLIVTAFRLIALEHIADDPYQCQNSQGDLMVQGVGLLDGEWGYVDESSGEEMRISDLTWEIEMVKYSGYASSIKQKY</sequence>
<reference evidence="1 2" key="1">
    <citation type="submission" date="2024-03" db="EMBL/GenBank/DDBJ databases">
        <authorList>
            <person name="Brejova B."/>
        </authorList>
    </citation>
    <scope>NUCLEOTIDE SEQUENCE [LARGE SCALE GENOMIC DNA]</scope>
    <source>
        <strain evidence="1 2">CBS 14171</strain>
    </source>
</reference>
<accession>A0ABP0ZMK5</accession>
<evidence type="ECO:0000313" key="1">
    <source>
        <dbReference type="EMBL" id="CAK9439496.1"/>
    </source>
</evidence>
<keyword evidence="2" id="KW-1185">Reference proteome</keyword>
<dbReference type="SUPFAM" id="SSF141678">
    <property type="entry name" value="MAL13P1.257-like"/>
    <property type="match status" value="1"/>
</dbReference>
<name>A0ABP0ZMK5_9ASCO</name>
<dbReference type="EMBL" id="OZ022408">
    <property type="protein sequence ID" value="CAK9439496.1"/>
    <property type="molecule type" value="Genomic_DNA"/>
</dbReference>
<proteinExistence type="predicted"/>
<dbReference type="GeneID" id="92208792"/>
<organism evidence="1 2">
    <name type="scientific">Lodderomyces beijingensis</name>
    <dbReference type="NCBI Taxonomy" id="1775926"/>
    <lineage>
        <taxon>Eukaryota</taxon>
        <taxon>Fungi</taxon>
        <taxon>Dikarya</taxon>
        <taxon>Ascomycota</taxon>
        <taxon>Saccharomycotina</taxon>
        <taxon>Pichiomycetes</taxon>
        <taxon>Debaryomycetaceae</taxon>
        <taxon>Candida/Lodderomyces clade</taxon>
        <taxon>Lodderomyces</taxon>
    </lineage>
</organism>